<dbReference type="Proteomes" id="UP000504635">
    <property type="component" value="Unplaced"/>
</dbReference>
<proteinExistence type="predicted"/>
<keyword evidence="1" id="KW-1133">Transmembrane helix</keyword>
<evidence type="ECO:0000256" key="1">
    <source>
        <dbReference type="SAM" id="Phobius"/>
    </source>
</evidence>
<feature type="transmembrane region" description="Helical" evidence="1">
    <location>
        <begin position="12"/>
        <end position="32"/>
    </location>
</feature>
<feature type="transmembrane region" description="Helical" evidence="1">
    <location>
        <begin position="77"/>
        <end position="96"/>
    </location>
</feature>
<keyword evidence="2" id="KW-1185">Reference proteome</keyword>
<dbReference type="OrthoDB" id="8186944at2759"/>
<protein>
    <submittedName>
        <fullName evidence="3">Uncharacterized protein LOC115886466 isoform X2</fullName>
    </submittedName>
</protein>
<accession>A0A6J2YDL9</accession>
<keyword evidence="1" id="KW-0812">Transmembrane</keyword>
<name>A0A6J2YDL9_SITOR</name>
<dbReference type="AlphaFoldDB" id="A0A6J2YDL9"/>
<evidence type="ECO:0000313" key="2">
    <source>
        <dbReference type="Proteomes" id="UP000504635"/>
    </source>
</evidence>
<gene>
    <name evidence="3" type="primary">LOC115886466</name>
</gene>
<sequence length="176" mass="19897">MDQLSIEKGLTISYLLCAIMGIISSVTTGIAWGHWYLSLDQCGIGRNCSCILYGQNTFSRFLGGGQAPCIWITYGPLLYVFLAICMTCFHGYRVLFTTKSPKMRTKRSVIARMNHGSSVQIETIAQEDISSLYRCFWITIYYIGYAQISSTCIHRSVSENSVIYAILKCWPKRNLL</sequence>
<dbReference type="GeneID" id="115886466"/>
<reference evidence="3" key="1">
    <citation type="submission" date="2025-08" db="UniProtKB">
        <authorList>
            <consortium name="RefSeq"/>
        </authorList>
    </citation>
    <scope>IDENTIFICATION</scope>
    <source>
        <tissue evidence="3">Gonads</tissue>
    </source>
</reference>
<organism evidence="2 3">
    <name type="scientific">Sitophilus oryzae</name>
    <name type="common">Rice weevil</name>
    <name type="synonym">Curculio oryzae</name>
    <dbReference type="NCBI Taxonomy" id="7048"/>
    <lineage>
        <taxon>Eukaryota</taxon>
        <taxon>Metazoa</taxon>
        <taxon>Ecdysozoa</taxon>
        <taxon>Arthropoda</taxon>
        <taxon>Hexapoda</taxon>
        <taxon>Insecta</taxon>
        <taxon>Pterygota</taxon>
        <taxon>Neoptera</taxon>
        <taxon>Endopterygota</taxon>
        <taxon>Coleoptera</taxon>
        <taxon>Polyphaga</taxon>
        <taxon>Cucujiformia</taxon>
        <taxon>Curculionidae</taxon>
        <taxon>Dryophthorinae</taxon>
        <taxon>Sitophilus</taxon>
    </lineage>
</organism>
<evidence type="ECO:0000313" key="3">
    <source>
        <dbReference type="RefSeq" id="XP_030761487.1"/>
    </source>
</evidence>
<keyword evidence="1" id="KW-0472">Membrane</keyword>
<dbReference type="RefSeq" id="XP_030761487.1">
    <property type="nucleotide sequence ID" value="XM_030905627.1"/>
</dbReference>